<name>A0A9P6JQT6_9AGAR</name>
<dbReference type="Proteomes" id="UP000807306">
    <property type="component" value="Unassembled WGS sequence"/>
</dbReference>
<proteinExistence type="predicted"/>
<evidence type="ECO:0000313" key="2">
    <source>
        <dbReference type="Proteomes" id="UP000807306"/>
    </source>
</evidence>
<keyword evidence="2" id="KW-1185">Reference proteome</keyword>
<dbReference type="OrthoDB" id="2852053at2759"/>
<dbReference type="EMBL" id="MU157845">
    <property type="protein sequence ID" value="KAF9529561.1"/>
    <property type="molecule type" value="Genomic_DNA"/>
</dbReference>
<protein>
    <submittedName>
        <fullName evidence="1">Uncharacterized protein</fullName>
    </submittedName>
</protein>
<sequence length="309" mass="34926">MSPYPFAEAKSFMELMGNNINLPSRDTWFSVQQHPQLIDISRLILVSPVLNDAVSAASQNGPMVGGTEDNPLVMPDSVQFPVFRDFCGWFLLLNGVLDHELDLSQLENILEMSHYWSVDIGQAFAADRLASSPDLSPSYRMMLARRYHIHHWVDALTVELFNLPYSEITGLEVVQCSTDVWAVINKARDGYRDALNVLAVVPPSLPKETNHSFMPYCPNHKACIREWELVWYSKIGRRLLIKDKDHLEPIGVMEHVTSLSFPQMGRECRRDALELLQSNPNVFNIKHNVEQAAIDGVRAALGLPILSMT</sequence>
<gene>
    <name evidence="1" type="ORF">CPB83DRAFT_905956</name>
</gene>
<reference evidence="1" key="1">
    <citation type="submission" date="2020-11" db="EMBL/GenBank/DDBJ databases">
        <authorList>
            <consortium name="DOE Joint Genome Institute"/>
            <person name="Ahrendt S."/>
            <person name="Riley R."/>
            <person name="Andreopoulos W."/>
            <person name="Labutti K."/>
            <person name="Pangilinan J."/>
            <person name="Ruiz-Duenas F.J."/>
            <person name="Barrasa J.M."/>
            <person name="Sanchez-Garcia M."/>
            <person name="Camarero S."/>
            <person name="Miyauchi S."/>
            <person name="Serrano A."/>
            <person name="Linde D."/>
            <person name="Babiker R."/>
            <person name="Drula E."/>
            <person name="Ayuso-Fernandez I."/>
            <person name="Pacheco R."/>
            <person name="Padilla G."/>
            <person name="Ferreira P."/>
            <person name="Barriuso J."/>
            <person name="Kellner H."/>
            <person name="Castanera R."/>
            <person name="Alfaro M."/>
            <person name="Ramirez L."/>
            <person name="Pisabarro A.G."/>
            <person name="Kuo A."/>
            <person name="Tritt A."/>
            <person name="Lipzen A."/>
            <person name="He G."/>
            <person name="Yan M."/>
            <person name="Ng V."/>
            <person name="Cullen D."/>
            <person name="Martin F."/>
            <person name="Rosso M.-N."/>
            <person name="Henrissat B."/>
            <person name="Hibbett D."/>
            <person name="Martinez A.T."/>
            <person name="Grigoriev I.V."/>
        </authorList>
    </citation>
    <scope>NUCLEOTIDE SEQUENCE</scope>
    <source>
        <strain evidence="1">CBS 506.95</strain>
    </source>
</reference>
<accession>A0A9P6JQT6</accession>
<comment type="caution">
    <text evidence="1">The sequence shown here is derived from an EMBL/GenBank/DDBJ whole genome shotgun (WGS) entry which is preliminary data.</text>
</comment>
<evidence type="ECO:0000313" key="1">
    <source>
        <dbReference type="EMBL" id="KAF9529561.1"/>
    </source>
</evidence>
<dbReference type="AlphaFoldDB" id="A0A9P6JQT6"/>
<organism evidence="1 2">
    <name type="scientific">Crepidotus variabilis</name>
    <dbReference type="NCBI Taxonomy" id="179855"/>
    <lineage>
        <taxon>Eukaryota</taxon>
        <taxon>Fungi</taxon>
        <taxon>Dikarya</taxon>
        <taxon>Basidiomycota</taxon>
        <taxon>Agaricomycotina</taxon>
        <taxon>Agaricomycetes</taxon>
        <taxon>Agaricomycetidae</taxon>
        <taxon>Agaricales</taxon>
        <taxon>Agaricineae</taxon>
        <taxon>Crepidotaceae</taxon>
        <taxon>Crepidotus</taxon>
    </lineage>
</organism>